<evidence type="ECO:0000256" key="2">
    <source>
        <dbReference type="PIRNR" id="PIRNR004884"/>
    </source>
</evidence>
<keyword evidence="6" id="KW-1185">Reference proteome</keyword>
<dbReference type="PANTHER" id="PTHR20861:SF6">
    <property type="entry name" value="BETA-RIBOFURANOSYLPHENOL 5'-PHOSPHATE SYNTHASE"/>
    <property type="match status" value="1"/>
</dbReference>
<dbReference type="BioCyc" id="IAGG583356:GHAH-292-MONOMER"/>
<feature type="domain" description="GHMP kinase N-terminal" evidence="3">
    <location>
        <begin position="63"/>
        <end position="126"/>
    </location>
</feature>
<dbReference type="GO" id="GO:0005524">
    <property type="term" value="F:ATP binding"/>
    <property type="evidence" value="ECO:0007669"/>
    <property type="project" value="UniProtKB-UniRule"/>
</dbReference>
<dbReference type="Pfam" id="PF00288">
    <property type="entry name" value="GHMP_kinases_N"/>
    <property type="match status" value="1"/>
</dbReference>
<protein>
    <recommendedName>
        <fullName evidence="2">Beta-ribofuranosylaminobenzene 5'-phosphate synthase</fullName>
        <shortName evidence="2">Beta-RFA-P synthase</shortName>
        <ecNumber evidence="2">2.4.2.54</ecNumber>
    </recommendedName>
</protein>
<dbReference type="NCBIfam" id="TIGR00144">
    <property type="entry name" value="beta_RFAP_syn"/>
    <property type="match status" value="1"/>
</dbReference>
<dbReference type="AlphaFoldDB" id="E0SQQ5"/>
<dbReference type="InterPro" id="IPR006204">
    <property type="entry name" value="GHMP_kinase_N_dom"/>
</dbReference>
<dbReference type="STRING" id="583356.Igag_0281"/>
<evidence type="ECO:0000313" key="5">
    <source>
        <dbReference type="EMBL" id="ADM27129.1"/>
    </source>
</evidence>
<dbReference type="InterPro" id="IPR013750">
    <property type="entry name" value="GHMP_kinase_C_dom"/>
</dbReference>
<name>E0SQQ5_IGNAA</name>
<dbReference type="HOGENOM" id="CLU_061764_0_0_2"/>
<dbReference type="EC" id="2.4.2.54" evidence="2"/>
<comment type="subunit">
    <text evidence="2">Homodimer.</text>
</comment>
<evidence type="ECO:0000313" key="6">
    <source>
        <dbReference type="Proteomes" id="UP000001304"/>
    </source>
</evidence>
<dbReference type="PANTHER" id="PTHR20861">
    <property type="entry name" value="HOMOSERINE/4-DIPHOSPHOCYTIDYL-2-C-METHYL-D-ERYTHRITOL KINASE"/>
    <property type="match status" value="1"/>
</dbReference>
<dbReference type="InterPro" id="IPR004422">
    <property type="entry name" value="RFAP_synthase"/>
</dbReference>
<comment type="function">
    <text evidence="2">Catalyzes the condensation of 4-aminobenzoate (pABA) with 5-phospho-alpha-D-ribose 1-diphosphate (PRPP) to produce beta-ribofuranosylaminobenzene 5'-phosphate (beta-RFA-P).</text>
</comment>
<dbReference type="PIRSF" id="PIRSF004884">
    <property type="entry name" value="Sugar_kin_arch"/>
    <property type="match status" value="1"/>
</dbReference>
<comment type="pathway">
    <text evidence="2">Cofactor biosynthesis; 5,6,7,8-tetrahydromethanopterin biosynthesis.</text>
</comment>
<comment type="catalytic activity">
    <reaction evidence="2">
        <text>5-phospho-alpha-D-ribose 1-diphosphate + 4-hydroxybenzoate + H(+) = 4-(beta-D-ribofuranosyl)phenol 5'-phosphate + CO2 + diphosphate</text>
        <dbReference type="Rhea" id="RHEA:48556"/>
        <dbReference type="ChEBI" id="CHEBI:15378"/>
        <dbReference type="ChEBI" id="CHEBI:16526"/>
        <dbReference type="ChEBI" id="CHEBI:17879"/>
        <dbReference type="ChEBI" id="CHEBI:33019"/>
        <dbReference type="ChEBI" id="CHEBI:58017"/>
        <dbReference type="ChEBI" id="CHEBI:82767"/>
        <dbReference type="EC" id="2.4.2.54"/>
    </reaction>
</comment>
<dbReference type="Proteomes" id="UP000001304">
    <property type="component" value="Chromosome"/>
</dbReference>
<keyword evidence="2" id="KW-0328">Glycosyltransferase</keyword>
<dbReference type="EMBL" id="CP002098">
    <property type="protein sequence ID" value="ADM27129.1"/>
    <property type="molecule type" value="Genomic_DNA"/>
</dbReference>
<evidence type="ECO:0000259" key="4">
    <source>
        <dbReference type="Pfam" id="PF08544"/>
    </source>
</evidence>
<evidence type="ECO:0000259" key="3">
    <source>
        <dbReference type="Pfam" id="PF00288"/>
    </source>
</evidence>
<dbReference type="InterPro" id="IPR020568">
    <property type="entry name" value="Ribosomal_Su5_D2-typ_SF"/>
</dbReference>
<dbReference type="KEGG" id="iag:Igag_0281"/>
<organism evidence="5 6">
    <name type="scientific">Ignisphaera aggregans (strain DSM 17230 / JCM 13409 / AQ1.S1)</name>
    <dbReference type="NCBI Taxonomy" id="583356"/>
    <lineage>
        <taxon>Archaea</taxon>
        <taxon>Thermoproteota</taxon>
        <taxon>Thermoprotei</taxon>
        <taxon>Desulfurococcales</taxon>
        <taxon>Desulfurococcaceae</taxon>
        <taxon>Ignisphaera</taxon>
    </lineage>
</organism>
<dbReference type="SUPFAM" id="SSF54211">
    <property type="entry name" value="Ribosomal protein S5 domain 2-like"/>
    <property type="match status" value="1"/>
</dbReference>
<dbReference type="UniPathway" id="UPA00065"/>
<reference evidence="5 6" key="1">
    <citation type="journal article" date="2010" name="Stand. Genomic Sci.">
        <title>Complete genome sequence of Ignisphaera aggregans type strain (AQ1.S1).</title>
        <authorList>
            <person name="Goker M."/>
            <person name="Held B."/>
            <person name="Lapidus A."/>
            <person name="Nolan M."/>
            <person name="Spring S."/>
            <person name="Yasawong M."/>
            <person name="Lucas S."/>
            <person name="Glavina Del Rio T."/>
            <person name="Tice H."/>
            <person name="Cheng J.F."/>
            <person name="Goodwin L."/>
            <person name="Tapia R."/>
            <person name="Pitluck S."/>
            <person name="Liolios K."/>
            <person name="Ivanova N."/>
            <person name="Mavromatis K."/>
            <person name="Mikhailova N."/>
            <person name="Pati A."/>
            <person name="Chen A."/>
            <person name="Palaniappan K."/>
            <person name="Brambilla E."/>
            <person name="Land M."/>
            <person name="Hauser L."/>
            <person name="Chang Y.J."/>
            <person name="Jeffries C.D."/>
            <person name="Brettin T."/>
            <person name="Detter J.C."/>
            <person name="Han C."/>
            <person name="Rohde M."/>
            <person name="Sikorski J."/>
            <person name="Woyke T."/>
            <person name="Bristow J."/>
            <person name="Eisen J.A."/>
            <person name="Markowitz V."/>
            <person name="Hugenholtz P."/>
            <person name="Kyrpides N.C."/>
            <person name="Klenk H.P."/>
        </authorList>
    </citation>
    <scope>NUCLEOTIDE SEQUENCE [LARGE SCALE GENOMIC DNA]</scope>
    <source>
        <strain evidence="6">DSM 17230 / JCM 13409 / AQ1.S1</strain>
    </source>
</reference>
<comment type="similarity">
    <text evidence="2">Belongs to the beta-RFA-P synthase family.</text>
</comment>
<proteinExistence type="inferred from homology"/>
<dbReference type="GO" id="GO:0043793">
    <property type="term" value="F:beta-ribofuranosylaminobenzene 5'-phosphate synthase activity"/>
    <property type="evidence" value="ECO:0007669"/>
    <property type="project" value="UniProtKB-EC"/>
</dbReference>
<keyword evidence="1 2" id="KW-0808">Transferase</keyword>
<dbReference type="Pfam" id="PF08544">
    <property type="entry name" value="GHMP_kinases_C"/>
    <property type="match status" value="1"/>
</dbReference>
<accession>E0SQQ5</accession>
<evidence type="ECO:0000256" key="1">
    <source>
        <dbReference type="ARBA" id="ARBA00022679"/>
    </source>
</evidence>
<gene>
    <name evidence="5" type="ordered locus">Igag_0281</name>
</gene>
<feature type="domain" description="GHMP kinase C-terminal" evidence="4">
    <location>
        <begin position="215"/>
        <end position="297"/>
    </location>
</feature>
<sequence length="324" mass="36500">MKVVVDAPSRLHLGFYNFFEDGIAYGGLGVAIEEPKFLVRLWRSNKFEISNETGVELSDIIGKVVEKFNIMNIGISIEKAIPRHVGLGSTTQGILSLGYGISKLFNFNYSVRDIALMFGRGRDSGIGIAVFEKGGFVVDSGRRIDGIVEPPKDLKDLPLPIIRKVIPRNWYFLVFIPKGIRGLDEVTERRAMDQPSPLPKDLQYELYKLVLLHILPSIDRRDIVVFGKAITKLQVIVGTYFSRYQKGIYCCEETEIIINSLLSHGAHGAGQSSWGPTAYGIVEGRKRALRILDKVLNDIYRKGFECHYMVVRARNYGAEISWEE</sequence>